<feature type="compositionally biased region" description="Basic and acidic residues" evidence="1">
    <location>
        <begin position="21"/>
        <end position="57"/>
    </location>
</feature>
<reference evidence="2 3" key="1">
    <citation type="journal article" date="2015" name="Parasitol. Res.">
        <title>Viruses in close associations with free-living amoebae.</title>
        <authorList>
            <person name="Scheid P."/>
        </authorList>
    </citation>
    <scope>NUCLEOTIDE SEQUENCE [LARGE SCALE GENOMIC DNA]</scope>
    <source>
        <strain evidence="2">KlaHel</strain>
    </source>
</reference>
<feature type="compositionally biased region" description="Basic residues" evidence="1">
    <location>
        <begin position="80"/>
        <end position="93"/>
    </location>
</feature>
<feature type="compositionally biased region" description="Basic and acidic residues" evidence="1">
    <location>
        <begin position="65"/>
        <end position="79"/>
    </location>
</feature>
<dbReference type="Proteomes" id="UP000202511">
    <property type="component" value="Segment"/>
</dbReference>
<evidence type="ECO:0000313" key="2">
    <source>
        <dbReference type="EMBL" id="AJF97995.1"/>
    </source>
</evidence>
<dbReference type="GeneID" id="23462912"/>
<sequence length="116" mass="13330">MRVWFIGARGAHGTGRGLSLEQHRDEEREPERLAVGETRHEREDVRQRQIPKDHDEQGLEEDGGDGQHDADDEHLDGRGRRPAVHPAVGRRHIEKGLDVHRGDSGEQEEGWRRRRG</sequence>
<evidence type="ECO:0000313" key="3">
    <source>
        <dbReference type="Proteomes" id="UP000202511"/>
    </source>
</evidence>
<organism evidence="2 3">
    <name type="scientific">Pandoravirus inopinatum</name>
    <dbReference type="NCBI Taxonomy" id="1605721"/>
    <lineage>
        <taxon>Viruses</taxon>
        <taxon>Pandoravirus</taxon>
    </lineage>
</organism>
<dbReference type="RefSeq" id="YP_009120230.1">
    <property type="nucleotide sequence ID" value="NC_026440.1"/>
</dbReference>
<accession>A0A0B5J7U6</accession>
<dbReference type="EMBL" id="KP136319">
    <property type="protein sequence ID" value="AJF97995.1"/>
    <property type="molecule type" value="Genomic_DNA"/>
</dbReference>
<proteinExistence type="predicted"/>
<evidence type="ECO:0000256" key="1">
    <source>
        <dbReference type="SAM" id="MobiDB-lite"/>
    </source>
</evidence>
<protein>
    <submittedName>
        <fullName evidence="2">Uncharacterized protein</fullName>
    </submittedName>
</protein>
<feature type="compositionally biased region" description="Basic and acidic residues" evidence="1">
    <location>
        <begin position="94"/>
        <end position="104"/>
    </location>
</feature>
<feature type="region of interest" description="Disordered" evidence="1">
    <location>
        <begin position="1"/>
        <end position="116"/>
    </location>
</feature>
<name>A0A0B5J7U6_9VIRU</name>
<dbReference type="KEGG" id="vg:23462912"/>